<dbReference type="PROSITE" id="PS50005">
    <property type="entry name" value="TPR"/>
    <property type="match status" value="1"/>
</dbReference>
<reference evidence="2 3" key="1">
    <citation type="journal article" date="2016" name="Nat. Commun.">
        <title>Thousands of microbial genomes shed light on interconnected biogeochemical processes in an aquifer system.</title>
        <authorList>
            <person name="Anantharaman K."/>
            <person name="Brown C.T."/>
            <person name="Hug L.A."/>
            <person name="Sharon I."/>
            <person name="Castelle C.J."/>
            <person name="Probst A.J."/>
            <person name="Thomas B.C."/>
            <person name="Singh A."/>
            <person name="Wilkins M.J."/>
            <person name="Karaoz U."/>
            <person name="Brodie E.L."/>
            <person name="Williams K.H."/>
            <person name="Hubbard S.S."/>
            <person name="Banfield J.F."/>
        </authorList>
    </citation>
    <scope>NUCLEOTIDE SEQUENCE [LARGE SCALE GENOMIC DNA]</scope>
</reference>
<name>A0A1G1XND9_9BACT</name>
<evidence type="ECO:0000313" key="3">
    <source>
        <dbReference type="Proteomes" id="UP000176498"/>
    </source>
</evidence>
<gene>
    <name evidence="2" type="ORF">A2Y82_00765</name>
</gene>
<protein>
    <submittedName>
        <fullName evidence="2">Uncharacterized protein</fullName>
    </submittedName>
</protein>
<accession>A0A1G1XND9</accession>
<organism evidence="2 3">
    <name type="scientific">Candidatus Buchananbacteria bacterium RBG_13_36_9</name>
    <dbReference type="NCBI Taxonomy" id="1797530"/>
    <lineage>
        <taxon>Bacteria</taxon>
        <taxon>Candidatus Buchananiibacteriota</taxon>
    </lineage>
</organism>
<dbReference type="InterPro" id="IPR019734">
    <property type="entry name" value="TPR_rpt"/>
</dbReference>
<feature type="repeat" description="TPR" evidence="1">
    <location>
        <begin position="33"/>
        <end position="66"/>
    </location>
</feature>
<dbReference type="EMBL" id="MHHZ01000018">
    <property type="protein sequence ID" value="OGY41434.1"/>
    <property type="molecule type" value="Genomic_DNA"/>
</dbReference>
<comment type="caution">
    <text evidence="2">The sequence shown here is derived from an EMBL/GenBank/DDBJ whole genome shotgun (WGS) entry which is preliminary data.</text>
</comment>
<evidence type="ECO:0000313" key="2">
    <source>
        <dbReference type="EMBL" id="OGY41434.1"/>
    </source>
</evidence>
<proteinExistence type="predicted"/>
<evidence type="ECO:0000256" key="1">
    <source>
        <dbReference type="PROSITE-ProRule" id="PRU00339"/>
    </source>
</evidence>
<dbReference type="AlphaFoldDB" id="A0A1G1XND9"/>
<dbReference type="Proteomes" id="UP000176498">
    <property type="component" value="Unassembled WGS sequence"/>
</dbReference>
<sequence>MLESGIKAETLLIILHDIEEEIRADGISQQKKALLFHQLGSVHSLMGDKDQQKFAWRQAEKLDPDNDFIRNSVKSLK</sequence>
<keyword evidence="1" id="KW-0802">TPR repeat</keyword>